<dbReference type="OrthoDB" id="27483at2759"/>
<feature type="domain" description="Serine/threonine-protein phosphatase 4 regulatory subunit 3-like central" evidence="5">
    <location>
        <begin position="442"/>
        <end position="876"/>
    </location>
</feature>
<feature type="compositionally biased region" description="Polar residues" evidence="4">
    <location>
        <begin position="148"/>
        <end position="162"/>
    </location>
</feature>
<dbReference type="GO" id="GO:0072542">
    <property type="term" value="F:protein phosphatase activator activity"/>
    <property type="evidence" value="ECO:0007669"/>
    <property type="project" value="TreeGrafter"/>
</dbReference>
<dbReference type="InterPro" id="IPR006887">
    <property type="entry name" value="P4R3-like_central_dom"/>
</dbReference>
<name>A0A131ZZI3_SARSC</name>
<dbReference type="InterPro" id="IPR051137">
    <property type="entry name" value="PP4R3-like"/>
</dbReference>
<dbReference type="GO" id="GO:0006974">
    <property type="term" value="P:DNA damage response"/>
    <property type="evidence" value="ECO:0007669"/>
    <property type="project" value="TreeGrafter"/>
</dbReference>
<evidence type="ECO:0000256" key="2">
    <source>
        <dbReference type="ARBA" id="ARBA00008809"/>
    </source>
</evidence>
<evidence type="ECO:0000259" key="6">
    <source>
        <dbReference type="Pfam" id="PF22972"/>
    </source>
</evidence>
<dbReference type="GO" id="GO:0030289">
    <property type="term" value="C:protein phosphatase 4 complex"/>
    <property type="evidence" value="ECO:0007669"/>
    <property type="project" value="TreeGrafter"/>
</dbReference>
<dbReference type="Gene3D" id="2.30.29.30">
    <property type="entry name" value="Pleckstrin-homology domain (PH domain)/Phosphotyrosine-binding domain (PTB)"/>
    <property type="match status" value="1"/>
</dbReference>
<keyword evidence="3" id="KW-0539">Nucleus</keyword>
<proteinExistence type="inferred from homology"/>
<gene>
    <name evidence="7" type="ORF">QR98_0026590</name>
</gene>
<reference evidence="7 8" key="1">
    <citation type="journal article" date="2015" name="Parasit. Vectors">
        <title>Draft genome of the scabies mite.</title>
        <authorList>
            <person name="Rider S.D.Jr."/>
            <person name="Morgan M.S."/>
            <person name="Arlian L.G."/>
        </authorList>
    </citation>
    <scope>NUCLEOTIDE SEQUENCE [LARGE SCALE GENOMIC DNA]</scope>
    <source>
        <strain evidence="7">Arlian Lab</strain>
    </source>
</reference>
<comment type="caution">
    <text evidence="7">The sequence shown here is derived from an EMBL/GenBank/DDBJ whole genome shotgun (WGS) entry which is preliminary data.</text>
</comment>
<evidence type="ECO:0000313" key="8">
    <source>
        <dbReference type="Proteomes" id="UP000616769"/>
    </source>
</evidence>
<sequence length="967" mass="109471">MSNDKEFIGGCQSSDPSCQSTSSENDEFDQDLALETMDESVQEIDENKNMKIKSTQLSVNVINDEDSLSSSSSSSSAASSDSLSRINDMIDEEDDEEDQDQDRLLKNKEKESTCHSQDCVRTANPSSTTVLQETTTPTTMSSTLSTTENNGAKSNEGSSNVLNSDTRRRVKLYMLNANRTWDDRGTGHVSSSYIDRLNGMSLLVKAETDGSTLLESKIMADTAYQKQQDTLIVWSEGENYDLALSFQERIGCEEIWAKICQVQGKDPSVDITQDLIEDEDNELPPVEINRLDELISILNSCLTMATKKDIITLALENDNYILKLLELFRQLEDQKDIVNLQKIYEIFKSIFLFNKNSLIEIMLSDNAISDVIGVFEYDPNGARVREFIPKEKLFAKNDSKQEDLLQSSSVPIKTTRAHSSQSTSYFTSLPFSNENELMRLVREKRHREFLSNVSRFKEVIPLSKSELVSKIHQTYRVQYIQDVIMPTPSVFEENTLSTLSSMLFFNKIEIVTLIQEDEKFLKELFKQLSDDSPSFIEKRRDLVLFLKELCTFSHTLQNRETFIKTLSSFGLLQTIETLLVCEDPIIKLGSVDLLTYIFANMLCNRKLSTDQFIINIIIEQLICDSDPDLGMAQQLSGILKMIIDPDNMLTTPGLSKTEKSEFLNYFYKNCIYFLTEPIMAATISTDCKNQISIHSSSPCLEPDSVSISSKNFSENVPSSANNQSTKLAFENSCQAAQLLAIILELLTFCIEHHAYHIRTYLLQKKIVRRIMMLTKSRHTFLVLTVIRFMRKLVGLKDEFYNRHIVTLNLFQPIIEAFLSNKGRYNLLDSAVIDLFEFITHNDIQTLLTYTIERFWRSKLEFVNYVRTFKSLKRHYDNHPNRTNDPSNPLGSAISHHHHPLQLSSLHQSISGNATNSSSSTLTGFDNISATNSVYDSSGPVAFVDSPFFSSLAAAASNNTTVSGSQSV</sequence>
<evidence type="ECO:0000259" key="5">
    <source>
        <dbReference type="Pfam" id="PF04802"/>
    </source>
</evidence>
<dbReference type="PANTHER" id="PTHR23318">
    <property type="entry name" value="ATP SYNTHASE GAMMA-RELATED"/>
    <property type="match status" value="1"/>
</dbReference>
<accession>A0A131ZZI3</accession>
<dbReference type="GO" id="GO:0005654">
    <property type="term" value="C:nucleoplasm"/>
    <property type="evidence" value="ECO:0007669"/>
    <property type="project" value="TreeGrafter"/>
</dbReference>
<dbReference type="SUPFAM" id="SSF50729">
    <property type="entry name" value="PH domain-like"/>
    <property type="match status" value="1"/>
</dbReference>
<feature type="compositionally biased region" description="Low complexity" evidence="4">
    <location>
        <begin position="11"/>
        <end position="23"/>
    </location>
</feature>
<dbReference type="AlphaFoldDB" id="A0A131ZZI3"/>
<feature type="compositionally biased region" description="Low complexity" evidence="4">
    <location>
        <begin position="68"/>
        <end position="84"/>
    </location>
</feature>
<dbReference type="InterPro" id="IPR055236">
    <property type="entry name" value="EVH1_PP4R3"/>
</dbReference>
<evidence type="ECO:0000313" key="7">
    <source>
        <dbReference type="EMBL" id="KPM04216.1"/>
    </source>
</evidence>
<dbReference type="InterPro" id="IPR011993">
    <property type="entry name" value="PH-like_dom_sf"/>
</dbReference>
<feature type="compositionally biased region" description="Acidic residues" evidence="4">
    <location>
        <begin position="24"/>
        <end position="44"/>
    </location>
</feature>
<feature type="domain" description="PP4R3 EVH1-like" evidence="6">
    <location>
        <begin position="167"/>
        <end position="263"/>
    </location>
</feature>
<comment type="subcellular location">
    <subcellularLocation>
        <location evidence="1">Nucleus</location>
    </subcellularLocation>
</comment>
<organism evidence="7 8">
    <name type="scientific">Sarcoptes scabiei</name>
    <name type="common">Itch mite</name>
    <name type="synonym">Acarus scabiei</name>
    <dbReference type="NCBI Taxonomy" id="52283"/>
    <lineage>
        <taxon>Eukaryota</taxon>
        <taxon>Metazoa</taxon>
        <taxon>Ecdysozoa</taxon>
        <taxon>Arthropoda</taxon>
        <taxon>Chelicerata</taxon>
        <taxon>Arachnida</taxon>
        <taxon>Acari</taxon>
        <taxon>Acariformes</taxon>
        <taxon>Sarcoptiformes</taxon>
        <taxon>Astigmata</taxon>
        <taxon>Psoroptidia</taxon>
        <taxon>Sarcoptoidea</taxon>
        <taxon>Sarcoptidae</taxon>
        <taxon>Sarcoptinae</taxon>
        <taxon>Sarcoptes</taxon>
    </lineage>
</organism>
<dbReference type="FunFam" id="2.30.29.30:FF:000051">
    <property type="entry name" value="Serine/threonine-protein phosphatase 4 regulatory subunit 3B"/>
    <property type="match status" value="1"/>
</dbReference>
<dbReference type="VEuPathDB" id="VectorBase:SSCA006347"/>
<dbReference type="Pfam" id="PF04802">
    <property type="entry name" value="PP4R3"/>
    <property type="match status" value="2"/>
</dbReference>
<dbReference type="SUPFAM" id="SSF48371">
    <property type="entry name" value="ARM repeat"/>
    <property type="match status" value="1"/>
</dbReference>
<comment type="similarity">
    <text evidence="2">Belongs to the SMEK family.</text>
</comment>
<dbReference type="InterPro" id="IPR016024">
    <property type="entry name" value="ARM-type_fold"/>
</dbReference>
<feature type="compositionally biased region" description="Polar residues" evidence="4">
    <location>
        <begin position="52"/>
        <end position="61"/>
    </location>
</feature>
<evidence type="ECO:0000256" key="1">
    <source>
        <dbReference type="ARBA" id="ARBA00004123"/>
    </source>
</evidence>
<dbReference type="Pfam" id="PF22972">
    <property type="entry name" value="EVH1_PP4R3"/>
    <property type="match status" value="1"/>
</dbReference>
<feature type="domain" description="Serine/threonine-protein phosphatase 4 regulatory subunit 3-like central" evidence="5">
    <location>
        <begin position="294"/>
        <end position="390"/>
    </location>
</feature>
<feature type="region of interest" description="Disordered" evidence="4">
    <location>
        <begin position="1"/>
        <end position="85"/>
    </location>
</feature>
<feature type="region of interest" description="Disordered" evidence="4">
    <location>
        <begin position="108"/>
        <end position="162"/>
    </location>
</feature>
<evidence type="ECO:0000256" key="4">
    <source>
        <dbReference type="SAM" id="MobiDB-lite"/>
    </source>
</evidence>
<feature type="compositionally biased region" description="Low complexity" evidence="4">
    <location>
        <begin position="128"/>
        <end position="147"/>
    </location>
</feature>
<dbReference type="PANTHER" id="PTHR23318:SF0">
    <property type="entry name" value="SERINE_THREONINE-PROTEIN PHOSPHATASE 4 REGULATORY SUBUNIT 3"/>
    <property type="match status" value="1"/>
</dbReference>
<evidence type="ECO:0000256" key="3">
    <source>
        <dbReference type="ARBA" id="ARBA00023242"/>
    </source>
</evidence>
<dbReference type="Proteomes" id="UP000616769">
    <property type="component" value="Unassembled WGS sequence"/>
</dbReference>
<protein>
    <submittedName>
        <fullName evidence="7">Serine/threonine-protein phosphatase 4 regulatory subunit 3-like protein</fullName>
    </submittedName>
</protein>
<dbReference type="EMBL" id="JXLN01007793">
    <property type="protein sequence ID" value="KPM04216.1"/>
    <property type="molecule type" value="Genomic_DNA"/>
</dbReference>